<dbReference type="EMBL" id="DS113996">
    <property type="protein sequence ID" value="EAX92009.1"/>
    <property type="molecule type" value="Genomic_DNA"/>
</dbReference>
<gene>
    <name evidence="7" type="ORF">TVAG_398500</name>
</gene>
<dbReference type="PROSITE" id="PS50090">
    <property type="entry name" value="MYB_LIKE"/>
    <property type="match status" value="2"/>
</dbReference>
<evidence type="ECO:0000313" key="8">
    <source>
        <dbReference type="Proteomes" id="UP000001542"/>
    </source>
</evidence>
<evidence type="ECO:0000256" key="3">
    <source>
        <dbReference type="ARBA" id="ARBA00023163"/>
    </source>
</evidence>
<keyword evidence="1" id="KW-0805">Transcription regulation</keyword>
<dbReference type="SMART" id="SM00717">
    <property type="entry name" value="SANT"/>
    <property type="match status" value="2"/>
</dbReference>
<dbReference type="InterPro" id="IPR009057">
    <property type="entry name" value="Homeodomain-like_sf"/>
</dbReference>
<evidence type="ECO:0000256" key="4">
    <source>
        <dbReference type="ARBA" id="ARBA00023242"/>
    </source>
</evidence>
<accession>A2FSV8</accession>
<keyword evidence="4" id="KW-0539">Nucleus</keyword>
<name>A2FSV8_TRIV3</name>
<keyword evidence="8" id="KW-1185">Reference proteome</keyword>
<dbReference type="OrthoDB" id="2143914at2759"/>
<feature type="domain" description="Myb-like" evidence="5">
    <location>
        <begin position="10"/>
        <end position="56"/>
    </location>
</feature>
<dbReference type="AlphaFoldDB" id="A2FSV8"/>
<dbReference type="VEuPathDB" id="TrichDB:TVAG_398500"/>
<evidence type="ECO:0000256" key="2">
    <source>
        <dbReference type="ARBA" id="ARBA00023125"/>
    </source>
</evidence>
<dbReference type="InParanoid" id="A2FSV8"/>
<dbReference type="eggNOG" id="KOG0048">
    <property type="taxonomic scope" value="Eukaryota"/>
</dbReference>
<dbReference type="CDD" id="cd00167">
    <property type="entry name" value="SANT"/>
    <property type="match status" value="2"/>
</dbReference>
<dbReference type="InterPro" id="IPR051575">
    <property type="entry name" value="Myb-like_DNA-bd"/>
</dbReference>
<dbReference type="RefSeq" id="XP_001304939.1">
    <property type="nucleotide sequence ID" value="XM_001304938.1"/>
</dbReference>
<dbReference type="Proteomes" id="UP000001542">
    <property type="component" value="Unassembled WGS sequence"/>
</dbReference>
<dbReference type="Gene3D" id="1.10.10.60">
    <property type="entry name" value="Homeodomain-like"/>
    <property type="match status" value="2"/>
</dbReference>
<dbReference type="PROSITE" id="PS51294">
    <property type="entry name" value="HTH_MYB"/>
    <property type="match status" value="2"/>
</dbReference>
<dbReference type="Pfam" id="PF00249">
    <property type="entry name" value="Myb_DNA-binding"/>
    <property type="match status" value="2"/>
</dbReference>
<keyword evidence="3" id="KW-0804">Transcription</keyword>
<dbReference type="InterPro" id="IPR017930">
    <property type="entry name" value="Myb_dom"/>
</dbReference>
<evidence type="ECO:0000259" key="5">
    <source>
        <dbReference type="PROSITE" id="PS50090"/>
    </source>
</evidence>
<dbReference type="PANTHER" id="PTHR46621">
    <property type="entry name" value="SNRNA-ACTIVATING PROTEIN COMPLEX SUBUNIT 4"/>
    <property type="match status" value="1"/>
</dbReference>
<dbReference type="GO" id="GO:0000978">
    <property type="term" value="F:RNA polymerase II cis-regulatory region sequence-specific DNA binding"/>
    <property type="evidence" value="ECO:0000318"/>
    <property type="project" value="GO_Central"/>
</dbReference>
<protein>
    <submittedName>
        <fullName evidence="7">Myb-like DNA-binding domain containing protein</fullName>
    </submittedName>
</protein>
<dbReference type="SUPFAM" id="SSF46689">
    <property type="entry name" value="Homeodomain-like"/>
    <property type="match status" value="1"/>
</dbReference>
<evidence type="ECO:0000256" key="1">
    <source>
        <dbReference type="ARBA" id="ARBA00023015"/>
    </source>
</evidence>
<dbReference type="InterPro" id="IPR001005">
    <property type="entry name" value="SANT/Myb"/>
</dbReference>
<dbReference type="GO" id="GO:0000981">
    <property type="term" value="F:DNA-binding transcription factor activity, RNA polymerase II-specific"/>
    <property type="evidence" value="ECO:0000318"/>
    <property type="project" value="GO_Central"/>
</dbReference>
<feature type="domain" description="HTH myb-type" evidence="6">
    <location>
        <begin position="5"/>
        <end position="60"/>
    </location>
</feature>
<dbReference type="GO" id="GO:0005634">
    <property type="term" value="C:nucleus"/>
    <property type="evidence" value="ECO:0000318"/>
    <property type="project" value="GO_Central"/>
</dbReference>
<feature type="domain" description="HTH myb-type" evidence="6">
    <location>
        <begin position="64"/>
        <end position="111"/>
    </location>
</feature>
<feature type="domain" description="Myb-like" evidence="5">
    <location>
        <begin position="57"/>
        <end position="107"/>
    </location>
</feature>
<dbReference type="GO" id="GO:0006355">
    <property type="term" value="P:regulation of DNA-templated transcription"/>
    <property type="evidence" value="ECO:0000318"/>
    <property type="project" value="GO_Central"/>
</dbReference>
<dbReference type="VEuPathDB" id="TrichDB:TVAGG3_0460940"/>
<organism evidence="7 8">
    <name type="scientific">Trichomonas vaginalis (strain ATCC PRA-98 / G3)</name>
    <dbReference type="NCBI Taxonomy" id="412133"/>
    <lineage>
        <taxon>Eukaryota</taxon>
        <taxon>Metamonada</taxon>
        <taxon>Parabasalia</taxon>
        <taxon>Trichomonadida</taxon>
        <taxon>Trichomonadidae</taxon>
        <taxon>Trichomonas</taxon>
    </lineage>
</organism>
<dbReference type="KEGG" id="tva:4749715"/>
<dbReference type="PANTHER" id="PTHR46621:SF1">
    <property type="entry name" value="SNRNA-ACTIVATING PROTEIN COMPLEX SUBUNIT 4"/>
    <property type="match status" value="1"/>
</dbReference>
<dbReference type="STRING" id="5722.A2FSV8"/>
<reference evidence="7" key="1">
    <citation type="submission" date="2006-10" db="EMBL/GenBank/DDBJ databases">
        <authorList>
            <person name="Amadeo P."/>
            <person name="Zhao Q."/>
            <person name="Wortman J."/>
            <person name="Fraser-Liggett C."/>
            <person name="Carlton J."/>
        </authorList>
    </citation>
    <scope>NUCLEOTIDE SEQUENCE</scope>
    <source>
        <strain evidence="7">G3</strain>
    </source>
</reference>
<evidence type="ECO:0000313" key="7">
    <source>
        <dbReference type="EMBL" id="EAX92009.1"/>
    </source>
</evidence>
<sequence length="162" mass="18810">MSAVGKPHPKEKFTPAEDVKLRALVQFLGTSSWNKVAEFMGTRNARQCRDRYKNYLAPNLCTKPWTLEDDEKLNNLINTMGKKWSQIAKEFPGRTDINIKSRWMLLQRQLAREKENSKKSNNFFNSIEELSLDISDECNLPVASDLSDITTDTIYPDYEFRL</sequence>
<proteinExistence type="predicted"/>
<dbReference type="SMR" id="A2FSV8"/>
<reference evidence="7" key="2">
    <citation type="journal article" date="2007" name="Science">
        <title>Draft genome sequence of the sexually transmitted pathogen Trichomonas vaginalis.</title>
        <authorList>
            <person name="Carlton J.M."/>
            <person name="Hirt R.P."/>
            <person name="Silva J.C."/>
            <person name="Delcher A.L."/>
            <person name="Schatz M."/>
            <person name="Zhao Q."/>
            <person name="Wortman J.R."/>
            <person name="Bidwell S.L."/>
            <person name="Alsmark U.C.M."/>
            <person name="Besteiro S."/>
            <person name="Sicheritz-Ponten T."/>
            <person name="Noel C.J."/>
            <person name="Dacks J.B."/>
            <person name="Foster P.G."/>
            <person name="Simillion C."/>
            <person name="Van de Peer Y."/>
            <person name="Miranda-Saavedra D."/>
            <person name="Barton G.J."/>
            <person name="Westrop G.D."/>
            <person name="Mueller S."/>
            <person name="Dessi D."/>
            <person name="Fiori P.L."/>
            <person name="Ren Q."/>
            <person name="Paulsen I."/>
            <person name="Zhang H."/>
            <person name="Bastida-Corcuera F.D."/>
            <person name="Simoes-Barbosa A."/>
            <person name="Brown M.T."/>
            <person name="Hayes R.D."/>
            <person name="Mukherjee M."/>
            <person name="Okumura C.Y."/>
            <person name="Schneider R."/>
            <person name="Smith A.J."/>
            <person name="Vanacova S."/>
            <person name="Villalvazo M."/>
            <person name="Haas B.J."/>
            <person name="Pertea M."/>
            <person name="Feldblyum T.V."/>
            <person name="Utterback T.R."/>
            <person name="Shu C.L."/>
            <person name="Osoegawa K."/>
            <person name="de Jong P.J."/>
            <person name="Hrdy I."/>
            <person name="Horvathova L."/>
            <person name="Zubacova Z."/>
            <person name="Dolezal P."/>
            <person name="Malik S.B."/>
            <person name="Logsdon J.M. Jr."/>
            <person name="Henze K."/>
            <person name="Gupta A."/>
            <person name="Wang C.C."/>
            <person name="Dunne R.L."/>
            <person name="Upcroft J.A."/>
            <person name="Upcroft P."/>
            <person name="White O."/>
            <person name="Salzberg S.L."/>
            <person name="Tang P."/>
            <person name="Chiu C.-H."/>
            <person name="Lee Y.-S."/>
            <person name="Embley T.M."/>
            <person name="Coombs G.H."/>
            <person name="Mottram J.C."/>
            <person name="Tachezy J."/>
            <person name="Fraser-Liggett C.M."/>
            <person name="Johnson P.J."/>
        </authorList>
    </citation>
    <scope>NUCLEOTIDE SEQUENCE [LARGE SCALE GENOMIC DNA]</scope>
    <source>
        <strain evidence="7">G3</strain>
    </source>
</reference>
<evidence type="ECO:0000259" key="6">
    <source>
        <dbReference type="PROSITE" id="PS51294"/>
    </source>
</evidence>
<keyword evidence="2 7" id="KW-0238">DNA-binding</keyword>